<dbReference type="Proteomes" id="UP001161325">
    <property type="component" value="Unassembled WGS sequence"/>
</dbReference>
<evidence type="ECO:0000259" key="8">
    <source>
        <dbReference type="Pfam" id="PF08281"/>
    </source>
</evidence>
<dbReference type="EMBL" id="BRXS01000005">
    <property type="protein sequence ID" value="GLC27024.1"/>
    <property type="molecule type" value="Genomic_DNA"/>
</dbReference>
<evidence type="ECO:0000313" key="9">
    <source>
        <dbReference type="EMBL" id="GLC27024.1"/>
    </source>
</evidence>
<protein>
    <submittedName>
        <fullName evidence="9">RNA polymerase sigma subunit ECF family protein</fullName>
    </submittedName>
</protein>
<proteinExistence type="inferred from homology"/>
<keyword evidence="4" id="KW-0238">DNA-binding</keyword>
<accession>A0AA37Q657</accession>
<name>A0AA37Q657_9BACT</name>
<feature type="domain" description="RNA polymerase sigma factor 70 region 4 type 2" evidence="8">
    <location>
        <begin position="145"/>
        <end position="194"/>
    </location>
</feature>
<gene>
    <name evidence="9" type="ORF">rosag_35370</name>
</gene>
<keyword evidence="2" id="KW-0805">Transcription regulation</keyword>
<dbReference type="InterPro" id="IPR036388">
    <property type="entry name" value="WH-like_DNA-bd_sf"/>
</dbReference>
<dbReference type="Pfam" id="PF08281">
    <property type="entry name" value="Sigma70_r4_2"/>
    <property type="match status" value="1"/>
</dbReference>
<evidence type="ECO:0000256" key="4">
    <source>
        <dbReference type="ARBA" id="ARBA00023125"/>
    </source>
</evidence>
<dbReference type="PANTHER" id="PTHR43133">
    <property type="entry name" value="RNA POLYMERASE ECF-TYPE SIGMA FACTO"/>
    <property type="match status" value="1"/>
</dbReference>
<evidence type="ECO:0000256" key="3">
    <source>
        <dbReference type="ARBA" id="ARBA00023082"/>
    </source>
</evidence>
<dbReference type="SUPFAM" id="SSF88659">
    <property type="entry name" value="Sigma3 and sigma4 domains of RNA polymerase sigma factors"/>
    <property type="match status" value="1"/>
</dbReference>
<dbReference type="InterPro" id="IPR013249">
    <property type="entry name" value="RNA_pol_sigma70_r4_t2"/>
</dbReference>
<dbReference type="Gene3D" id="1.10.1740.10">
    <property type="match status" value="1"/>
</dbReference>
<evidence type="ECO:0000256" key="6">
    <source>
        <dbReference type="SAM" id="MobiDB-lite"/>
    </source>
</evidence>
<dbReference type="InterPro" id="IPR039425">
    <property type="entry name" value="RNA_pol_sigma-70-like"/>
</dbReference>
<comment type="similarity">
    <text evidence="1">Belongs to the sigma-70 factor family. ECF subfamily.</text>
</comment>
<dbReference type="SUPFAM" id="SSF88946">
    <property type="entry name" value="Sigma2 domain of RNA polymerase sigma factors"/>
    <property type="match status" value="1"/>
</dbReference>
<evidence type="ECO:0000256" key="5">
    <source>
        <dbReference type="ARBA" id="ARBA00023163"/>
    </source>
</evidence>
<dbReference type="InterPro" id="IPR007627">
    <property type="entry name" value="RNA_pol_sigma70_r2"/>
</dbReference>
<dbReference type="GO" id="GO:0006352">
    <property type="term" value="P:DNA-templated transcription initiation"/>
    <property type="evidence" value="ECO:0007669"/>
    <property type="project" value="InterPro"/>
</dbReference>
<dbReference type="Pfam" id="PF04542">
    <property type="entry name" value="Sigma70_r2"/>
    <property type="match status" value="1"/>
</dbReference>
<dbReference type="NCBIfam" id="TIGR02937">
    <property type="entry name" value="sigma70-ECF"/>
    <property type="match status" value="1"/>
</dbReference>
<dbReference type="InterPro" id="IPR013324">
    <property type="entry name" value="RNA_pol_sigma_r3/r4-like"/>
</dbReference>
<dbReference type="Gene3D" id="1.10.10.10">
    <property type="entry name" value="Winged helix-like DNA-binding domain superfamily/Winged helix DNA-binding domain"/>
    <property type="match status" value="1"/>
</dbReference>
<keyword evidence="10" id="KW-1185">Reference proteome</keyword>
<dbReference type="RefSeq" id="WP_284351472.1">
    <property type="nucleotide sequence ID" value="NZ_BRXS01000005.1"/>
</dbReference>
<dbReference type="PANTHER" id="PTHR43133:SF8">
    <property type="entry name" value="RNA POLYMERASE SIGMA FACTOR HI_1459-RELATED"/>
    <property type="match status" value="1"/>
</dbReference>
<evidence type="ECO:0000256" key="1">
    <source>
        <dbReference type="ARBA" id="ARBA00010641"/>
    </source>
</evidence>
<dbReference type="InterPro" id="IPR014284">
    <property type="entry name" value="RNA_pol_sigma-70_dom"/>
</dbReference>
<dbReference type="CDD" id="cd06171">
    <property type="entry name" value="Sigma70_r4"/>
    <property type="match status" value="1"/>
</dbReference>
<sequence>MRLEPPSGTPGDAPAPRPETTWADAGAPDVAALVRDAREGDPQAFRQLVDAHYARCLRFARNMGLAAEDAEEAVQDSFVRVWNALPRFRPGAPFEPWLFRILANRCRSALVRRKWWRRAAVDDADDVLAQLPARWGAEGDDALYDAVRHALDGLPAEQREAFLLRHVEGLEYAEMMDVTGAGLSALKMRVKRASDALRARLQEAIA</sequence>
<feature type="region of interest" description="Disordered" evidence="6">
    <location>
        <begin position="1"/>
        <end position="25"/>
    </location>
</feature>
<evidence type="ECO:0000313" key="10">
    <source>
        <dbReference type="Proteomes" id="UP001161325"/>
    </source>
</evidence>
<dbReference type="InterPro" id="IPR013325">
    <property type="entry name" value="RNA_pol_sigma_r2"/>
</dbReference>
<organism evidence="9 10">
    <name type="scientific">Roseisolibacter agri</name>
    <dbReference type="NCBI Taxonomy" id="2014610"/>
    <lineage>
        <taxon>Bacteria</taxon>
        <taxon>Pseudomonadati</taxon>
        <taxon>Gemmatimonadota</taxon>
        <taxon>Gemmatimonadia</taxon>
        <taxon>Gemmatimonadales</taxon>
        <taxon>Gemmatimonadaceae</taxon>
        <taxon>Roseisolibacter</taxon>
    </lineage>
</organism>
<dbReference type="AlphaFoldDB" id="A0AA37Q657"/>
<keyword evidence="5" id="KW-0804">Transcription</keyword>
<comment type="caution">
    <text evidence="9">The sequence shown here is derived from an EMBL/GenBank/DDBJ whole genome shotgun (WGS) entry which is preliminary data.</text>
</comment>
<feature type="domain" description="RNA polymerase sigma-70 region 2" evidence="7">
    <location>
        <begin position="48"/>
        <end position="115"/>
    </location>
</feature>
<dbReference type="GO" id="GO:0016987">
    <property type="term" value="F:sigma factor activity"/>
    <property type="evidence" value="ECO:0007669"/>
    <property type="project" value="UniProtKB-KW"/>
</dbReference>
<evidence type="ECO:0000256" key="2">
    <source>
        <dbReference type="ARBA" id="ARBA00023015"/>
    </source>
</evidence>
<keyword evidence="3" id="KW-0731">Sigma factor</keyword>
<evidence type="ECO:0000259" key="7">
    <source>
        <dbReference type="Pfam" id="PF04542"/>
    </source>
</evidence>
<dbReference type="GO" id="GO:0003677">
    <property type="term" value="F:DNA binding"/>
    <property type="evidence" value="ECO:0007669"/>
    <property type="project" value="UniProtKB-KW"/>
</dbReference>
<reference evidence="9" key="1">
    <citation type="submission" date="2022-08" db="EMBL/GenBank/DDBJ databases">
        <title>Draft genome sequencing of Roseisolibacter agri AW1220.</title>
        <authorList>
            <person name="Tobiishi Y."/>
            <person name="Tonouchi A."/>
        </authorList>
    </citation>
    <scope>NUCLEOTIDE SEQUENCE</scope>
    <source>
        <strain evidence="9">AW1220</strain>
    </source>
</reference>